<comment type="caution">
    <text evidence="1">The sequence shown here is derived from an EMBL/GenBank/DDBJ whole genome shotgun (WGS) entry which is preliminary data.</text>
</comment>
<evidence type="ECO:0000313" key="2">
    <source>
        <dbReference type="Proteomes" id="UP001500843"/>
    </source>
</evidence>
<keyword evidence="2" id="KW-1185">Reference proteome</keyword>
<evidence type="ECO:0000313" key="1">
    <source>
        <dbReference type="EMBL" id="GAA4709702.1"/>
    </source>
</evidence>
<reference evidence="2" key="1">
    <citation type="journal article" date="2019" name="Int. J. Syst. Evol. Microbiol.">
        <title>The Global Catalogue of Microorganisms (GCM) 10K type strain sequencing project: providing services to taxonomists for standard genome sequencing and annotation.</title>
        <authorList>
            <consortium name="The Broad Institute Genomics Platform"/>
            <consortium name="The Broad Institute Genome Sequencing Center for Infectious Disease"/>
            <person name="Wu L."/>
            <person name="Ma J."/>
        </authorList>
    </citation>
    <scope>NUCLEOTIDE SEQUENCE [LARGE SCALE GENOMIC DNA]</scope>
    <source>
        <strain evidence="2">JCM 17975</strain>
    </source>
</reference>
<name>A0ABP8XK35_9MICO</name>
<protein>
    <submittedName>
        <fullName evidence="1">Uncharacterized protein</fullName>
    </submittedName>
</protein>
<sequence>MLMEASERFARELANDFAYFRDQLEGYLDDGNDGFAYVFLAVEVAPEVLAAYVASKTGAAVELDWRALLVFLDDWFGRDDPDVDNVIRASFLLQLPYPGQPGSEIVEELPEGLERGLRAVRTGR</sequence>
<gene>
    <name evidence="1" type="ORF">GCM10023198_35590</name>
</gene>
<dbReference type="Proteomes" id="UP001500843">
    <property type="component" value="Unassembled WGS sequence"/>
</dbReference>
<dbReference type="EMBL" id="BAABHM010000016">
    <property type="protein sequence ID" value="GAA4709702.1"/>
    <property type="molecule type" value="Genomic_DNA"/>
</dbReference>
<accession>A0ABP8XK35</accession>
<organism evidence="1 2">
    <name type="scientific">Promicromonospora umidemergens</name>
    <dbReference type="NCBI Taxonomy" id="629679"/>
    <lineage>
        <taxon>Bacteria</taxon>
        <taxon>Bacillati</taxon>
        <taxon>Actinomycetota</taxon>
        <taxon>Actinomycetes</taxon>
        <taxon>Micrococcales</taxon>
        <taxon>Promicromonosporaceae</taxon>
        <taxon>Promicromonospora</taxon>
    </lineage>
</organism>
<proteinExistence type="predicted"/>